<dbReference type="PANTHER" id="PTHR24173:SF74">
    <property type="entry name" value="ANKYRIN REPEAT DOMAIN-CONTAINING PROTEIN 16"/>
    <property type="match status" value="1"/>
</dbReference>
<dbReference type="InterPro" id="IPR036770">
    <property type="entry name" value="Ankyrin_rpt-contain_sf"/>
</dbReference>
<evidence type="ECO:0000256" key="1">
    <source>
        <dbReference type="ARBA" id="ARBA00022737"/>
    </source>
</evidence>
<dbReference type="EMBL" id="WIXE01005403">
    <property type="protein sequence ID" value="KAK5982212.1"/>
    <property type="molecule type" value="Genomic_DNA"/>
</dbReference>
<sequence length="198" mass="21489">MIPGQSLLHIACLCGDEKIVRWILSRCGTHVTLWTTVENSNALHCAAYCGSVPILRILLESWSPKKRRLVLSLKDSRGNTPLHLATINEHSEAVLFLINCGADVEAVNACGLNAQTIASIRGNGTLAALIAGYNSRNRTLPLRPSRSIDSQLLATSISSRCQSVPSVLDDETWTGMGLSAVEQIDKVLDEIEVLGRCR</sequence>
<dbReference type="SMART" id="SM00248">
    <property type="entry name" value="ANK"/>
    <property type="match status" value="3"/>
</dbReference>
<keyword evidence="1" id="KW-0677">Repeat</keyword>
<proteinExistence type="predicted"/>
<keyword evidence="2 3" id="KW-0040">ANK repeat</keyword>
<organism evidence="4 5">
    <name type="scientific">Trichostrongylus colubriformis</name>
    <name type="common">Black scour worm</name>
    <dbReference type="NCBI Taxonomy" id="6319"/>
    <lineage>
        <taxon>Eukaryota</taxon>
        <taxon>Metazoa</taxon>
        <taxon>Ecdysozoa</taxon>
        <taxon>Nematoda</taxon>
        <taxon>Chromadorea</taxon>
        <taxon>Rhabditida</taxon>
        <taxon>Rhabditina</taxon>
        <taxon>Rhabditomorpha</taxon>
        <taxon>Strongyloidea</taxon>
        <taxon>Trichostrongylidae</taxon>
        <taxon>Trichostrongylus</taxon>
    </lineage>
</organism>
<dbReference type="Pfam" id="PF12796">
    <property type="entry name" value="Ank_2"/>
    <property type="match status" value="1"/>
</dbReference>
<gene>
    <name evidence="4" type="ORF">GCK32_017194</name>
</gene>
<dbReference type="PROSITE" id="PS50297">
    <property type="entry name" value="ANK_REP_REGION"/>
    <property type="match status" value="1"/>
</dbReference>
<dbReference type="PANTHER" id="PTHR24173">
    <property type="entry name" value="ANKYRIN REPEAT CONTAINING"/>
    <property type="match status" value="1"/>
</dbReference>
<dbReference type="Gene3D" id="1.25.40.20">
    <property type="entry name" value="Ankyrin repeat-containing domain"/>
    <property type="match status" value="1"/>
</dbReference>
<dbReference type="Proteomes" id="UP001331761">
    <property type="component" value="Unassembled WGS sequence"/>
</dbReference>
<dbReference type="AlphaFoldDB" id="A0AAN8FW39"/>
<dbReference type="PROSITE" id="PS50088">
    <property type="entry name" value="ANK_REPEAT"/>
    <property type="match status" value="1"/>
</dbReference>
<keyword evidence="5" id="KW-1185">Reference proteome</keyword>
<evidence type="ECO:0000256" key="3">
    <source>
        <dbReference type="PROSITE-ProRule" id="PRU00023"/>
    </source>
</evidence>
<evidence type="ECO:0000313" key="5">
    <source>
        <dbReference type="Proteomes" id="UP001331761"/>
    </source>
</evidence>
<evidence type="ECO:0000313" key="4">
    <source>
        <dbReference type="EMBL" id="KAK5982212.1"/>
    </source>
</evidence>
<protein>
    <submittedName>
        <fullName evidence="4">Uncharacterized protein</fullName>
    </submittedName>
</protein>
<comment type="caution">
    <text evidence="4">The sequence shown here is derived from an EMBL/GenBank/DDBJ whole genome shotgun (WGS) entry which is preliminary data.</text>
</comment>
<accession>A0AAN8FW39</accession>
<dbReference type="SUPFAM" id="SSF48403">
    <property type="entry name" value="Ankyrin repeat"/>
    <property type="match status" value="1"/>
</dbReference>
<feature type="repeat" description="ANK" evidence="3">
    <location>
        <begin position="77"/>
        <end position="109"/>
    </location>
</feature>
<name>A0AAN8FW39_TRICO</name>
<reference evidence="4 5" key="1">
    <citation type="submission" date="2019-10" db="EMBL/GenBank/DDBJ databases">
        <title>Assembly and Annotation for the nematode Trichostrongylus colubriformis.</title>
        <authorList>
            <person name="Martin J."/>
        </authorList>
    </citation>
    <scope>NUCLEOTIDE SEQUENCE [LARGE SCALE GENOMIC DNA]</scope>
    <source>
        <strain evidence="4">G859</strain>
        <tissue evidence="4">Whole worm</tissue>
    </source>
</reference>
<dbReference type="InterPro" id="IPR002110">
    <property type="entry name" value="Ankyrin_rpt"/>
</dbReference>
<evidence type="ECO:0000256" key="2">
    <source>
        <dbReference type="ARBA" id="ARBA00023043"/>
    </source>
</evidence>